<dbReference type="SUPFAM" id="SSF158472">
    <property type="entry name" value="HAMP domain-like"/>
    <property type="match status" value="1"/>
</dbReference>
<dbReference type="SMART" id="SM00283">
    <property type="entry name" value="MA"/>
    <property type="match status" value="1"/>
</dbReference>
<dbReference type="Pfam" id="PF00672">
    <property type="entry name" value="HAMP"/>
    <property type="match status" value="1"/>
</dbReference>
<evidence type="ECO:0000313" key="9">
    <source>
        <dbReference type="EMBL" id="TDH38300.1"/>
    </source>
</evidence>
<keyword evidence="10" id="KW-1185">Reference proteome</keyword>
<dbReference type="CDD" id="cd06225">
    <property type="entry name" value="HAMP"/>
    <property type="match status" value="1"/>
</dbReference>
<dbReference type="PANTHER" id="PTHR43531:SF11">
    <property type="entry name" value="METHYL-ACCEPTING CHEMOTAXIS PROTEIN 3"/>
    <property type="match status" value="1"/>
</dbReference>
<evidence type="ECO:0000256" key="5">
    <source>
        <dbReference type="SAM" id="Coils"/>
    </source>
</evidence>
<evidence type="ECO:0000256" key="4">
    <source>
        <dbReference type="PROSITE-ProRule" id="PRU00284"/>
    </source>
</evidence>
<feature type="transmembrane region" description="Helical" evidence="6">
    <location>
        <begin position="16"/>
        <end position="36"/>
    </location>
</feature>
<keyword evidence="2" id="KW-0145">Chemotaxis</keyword>
<dbReference type="Gene3D" id="1.10.287.950">
    <property type="entry name" value="Methyl-accepting chemotaxis protein"/>
    <property type="match status" value="1"/>
</dbReference>
<dbReference type="CDD" id="cd11386">
    <property type="entry name" value="MCP_signal"/>
    <property type="match status" value="1"/>
</dbReference>
<feature type="coiled-coil region" evidence="5">
    <location>
        <begin position="572"/>
        <end position="624"/>
    </location>
</feature>
<dbReference type="Gene3D" id="6.10.340.10">
    <property type="match status" value="1"/>
</dbReference>
<dbReference type="PROSITE" id="PS50885">
    <property type="entry name" value="HAMP"/>
    <property type="match status" value="2"/>
</dbReference>
<feature type="domain" description="HAMP" evidence="8">
    <location>
        <begin position="447"/>
        <end position="500"/>
    </location>
</feature>
<dbReference type="AlphaFoldDB" id="A0A4R5PMQ7"/>
<sequence>MSIDRLLARFSIQTKVLIFVVPLIGGIASLAAINFYTGSLLGQRLNGTGASIESLSGFQEAYSGMNEFLEHTTEDKRNEVTRQLDAQIESLAGKQQLASSDVERDALTNASEVAGDLRTNVDALWALHGQEMGIRREFGEINTLLEEMAARATSRGAEILEEITGAEEEAKELLRQADFLDASAREVVEIATAIATPSEPAEVFAAAEELSRNMRRMKTKLPRAIPDGQPGLDSIISDNLKGILDLLKADVVNPASVNRIQRFANNLRPVGIRLQGLASKLSSEAAKRFIEIDPQVVQGRLLINGITEFANRAVNLELLIAEFLGFPDETRAENMAVGLVRVDQVIQQMELEEGGPAIIELIGAEQLERVRMVNQNAGSLMDTIATRENAFDLASQRIEEGWQSILVFADSQRSAAADTKQRADGITFGGAAIAGLIAVLAATLLVAALKRPIMRLVDGMRNVAQGDLGTEVSDTDRRDEIGEMARALGIFRTNAIDKVRVERESEGARERAAAERARMDEEKAVAEASVQAAVAALGAALNNLAHGDLVSRIETPFEGNLDVLRVDFNESVDRMREAMSRIRDNAEMIQSNGGQMQAAADDLARRTEQQAASLEEVAAAVEQISSTVQSSSEAAAQTNSLAMETCSDVVRSSEVVAEAVDAMGRIDAASGKIGHIIEVIDQIAFQTNLLALNAGVEAARAGEAGRGFAVVAQEVRELAGRSATAAKQIKALIEHSAVEVHNGVSLVNQSGEAMSRVNERINEITRHIEALARASSEQATGLAEVNSSVSQMDQMTQQNAAMVEEVNASSQSLAHESVALTELVKQFRTSVESKDEARHPAAA</sequence>
<dbReference type="InterPro" id="IPR051310">
    <property type="entry name" value="MCP_chemotaxis"/>
</dbReference>
<evidence type="ECO:0000259" key="7">
    <source>
        <dbReference type="PROSITE" id="PS50111"/>
    </source>
</evidence>
<keyword evidence="5" id="KW-0175">Coiled coil</keyword>
<dbReference type="SMART" id="SM00304">
    <property type="entry name" value="HAMP"/>
    <property type="match status" value="2"/>
</dbReference>
<comment type="similarity">
    <text evidence="3">Belongs to the methyl-accepting chemotaxis (MCP) protein family.</text>
</comment>
<dbReference type="InterPro" id="IPR003660">
    <property type="entry name" value="HAMP_dom"/>
</dbReference>
<evidence type="ECO:0000256" key="6">
    <source>
        <dbReference type="SAM" id="Phobius"/>
    </source>
</evidence>
<gene>
    <name evidence="9" type="ORF">E2A64_04075</name>
</gene>
<dbReference type="SUPFAM" id="SSF58104">
    <property type="entry name" value="Methyl-accepting chemotaxis protein (MCP) signaling domain"/>
    <property type="match status" value="1"/>
</dbReference>
<dbReference type="PROSITE" id="PS50111">
    <property type="entry name" value="CHEMOTAXIS_TRANSDUC_2"/>
    <property type="match status" value="1"/>
</dbReference>
<dbReference type="PRINTS" id="PR00260">
    <property type="entry name" value="CHEMTRNSDUCR"/>
</dbReference>
<comment type="subcellular location">
    <subcellularLocation>
        <location evidence="1">Membrane</location>
    </subcellularLocation>
</comment>
<protein>
    <submittedName>
        <fullName evidence="9">Methyl-accepting chemotaxis protein</fullName>
    </submittedName>
</protein>
<evidence type="ECO:0000256" key="3">
    <source>
        <dbReference type="ARBA" id="ARBA00029447"/>
    </source>
</evidence>
<keyword evidence="6" id="KW-0472">Membrane</keyword>
<evidence type="ECO:0000313" key="10">
    <source>
        <dbReference type="Proteomes" id="UP000295131"/>
    </source>
</evidence>
<dbReference type="OrthoDB" id="3289104at2"/>
<dbReference type="GO" id="GO:0006935">
    <property type="term" value="P:chemotaxis"/>
    <property type="evidence" value="ECO:0007669"/>
    <property type="project" value="UniProtKB-KW"/>
</dbReference>
<dbReference type="Pfam" id="PF00015">
    <property type="entry name" value="MCPsignal"/>
    <property type="match status" value="1"/>
</dbReference>
<evidence type="ECO:0000259" key="8">
    <source>
        <dbReference type="PROSITE" id="PS50885"/>
    </source>
</evidence>
<dbReference type="PANTHER" id="PTHR43531">
    <property type="entry name" value="PROTEIN ICFG"/>
    <property type="match status" value="1"/>
</dbReference>
<feature type="domain" description="HAMP" evidence="8">
    <location>
        <begin position="528"/>
        <end position="580"/>
    </location>
</feature>
<dbReference type="GO" id="GO:0016020">
    <property type="term" value="C:membrane"/>
    <property type="evidence" value="ECO:0007669"/>
    <property type="project" value="UniProtKB-SubCell"/>
</dbReference>
<dbReference type="GO" id="GO:0007165">
    <property type="term" value="P:signal transduction"/>
    <property type="evidence" value="ECO:0007669"/>
    <property type="project" value="UniProtKB-KW"/>
</dbReference>
<comment type="caution">
    <text evidence="9">The sequence shown here is derived from an EMBL/GenBank/DDBJ whole genome shotgun (WGS) entry which is preliminary data.</text>
</comment>
<dbReference type="FunFam" id="1.10.287.950:FF:000001">
    <property type="entry name" value="Methyl-accepting chemotaxis sensory transducer"/>
    <property type="match status" value="1"/>
</dbReference>
<reference evidence="9 10" key="1">
    <citation type="journal article" date="2013" name="Int. J. Syst. Evol. Microbiol.">
        <title>Hoeflea suaedae sp. nov., an endophytic bacterium isolated from the root of the halophyte Suaeda maritima.</title>
        <authorList>
            <person name="Chung E.J."/>
            <person name="Park J.A."/>
            <person name="Pramanik P."/>
            <person name="Bibi F."/>
            <person name="Jeon C.O."/>
            <person name="Chung Y.R."/>
        </authorList>
    </citation>
    <scope>NUCLEOTIDE SEQUENCE [LARGE SCALE GENOMIC DNA]</scope>
    <source>
        <strain evidence="9 10">YC6898</strain>
    </source>
</reference>
<feature type="coiled-coil region" evidence="5">
    <location>
        <begin position="156"/>
        <end position="183"/>
    </location>
</feature>
<dbReference type="RefSeq" id="WP_133283135.1">
    <property type="nucleotide sequence ID" value="NZ_SMSI01000001.1"/>
</dbReference>
<dbReference type="InterPro" id="IPR004089">
    <property type="entry name" value="MCPsignal_dom"/>
</dbReference>
<dbReference type="GO" id="GO:0004888">
    <property type="term" value="F:transmembrane signaling receptor activity"/>
    <property type="evidence" value="ECO:0007669"/>
    <property type="project" value="InterPro"/>
</dbReference>
<dbReference type="EMBL" id="SMSI01000001">
    <property type="protein sequence ID" value="TDH38300.1"/>
    <property type="molecule type" value="Genomic_DNA"/>
</dbReference>
<accession>A0A4R5PMQ7</accession>
<keyword evidence="6" id="KW-0812">Transmembrane</keyword>
<organism evidence="9 10">
    <name type="scientific">Pseudohoeflea suaedae</name>
    <dbReference type="NCBI Taxonomy" id="877384"/>
    <lineage>
        <taxon>Bacteria</taxon>
        <taxon>Pseudomonadati</taxon>
        <taxon>Pseudomonadota</taxon>
        <taxon>Alphaproteobacteria</taxon>
        <taxon>Hyphomicrobiales</taxon>
        <taxon>Rhizobiaceae</taxon>
        <taxon>Pseudohoeflea</taxon>
    </lineage>
</organism>
<keyword evidence="4" id="KW-0807">Transducer</keyword>
<evidence type="ECO:0000256" key="2">
    <source>
        <dbReference type="ARBA" id="ARBA00022500"/>
    </source>
</evidence>
<keyword evidence="6" id="KW-1133">Transmembrane helix</keyword>
<feature type="transmembrane region" description="Helical" evidence="6">
    <location>
        <begin position="428"/>
        <end position="449"/>
    </location>
</feature>
<evidence type="ECO:0000256" key="1">
    <source>
        <dbReference type="ARBA" id="ARBA00004370"/>
    </source>
</evidence>
<dbReference type="Proteomes" id="UP000295131">
    <property type="component" value="Unassembled WGS sequence"/>
</dbReference>
<name>A0A4R5PMQ7_9HYPH</name>
<proteinExistence type="inferred from homology"/>
<dbReference type="InterPro" id="IPR004090">
    <property type="entry name" value="Chemotax_Me-accpt_rcpt"/>
</dbReference>
<feature type="domain" description="Methyl-accepting transducer" evidence="7">
    <location>
        <begin position="585"/>
        <end position="814"/>
    </location>
</feature>